<dbReference type="InterPro" id="IPR051961">
    <property type="entry name" value="Fungal_Metabolite_Diox"/>
</dbReference>
<sequence length="489" mass="55262">MSALEDKNQIAQRAAWDEMLEAKKNRDLSARTPWEMFEDEGYTTLDDVLERGYVEEQLLPKVNENFEEAFRVMNKNGWITSSSQKLPPTTYNTTSSGASFSLGLGARNGFTEVVRRNSGRYEMRYGTSSPPFTDNVVRENKTLHDCLKKIFKEEYYLLGCSVVISTKDSKEQQWHVDGGHVDSKEHKNCHCLNVFIPLIDLTPSLGPTEIRPGTHYYSRDLAKMMLGAKIRGELQSPVAPCVKAGSAILFDYRVLHRGLANIENEDRPILVLTYAKSWFKDIFNFPGRSFMDRSEVVEYFCGRGIEECESLRFEDGEMVFNDGGGVDKLIIGGNVIEDEGIRDQLVKLKKIEPKRIMWILGTSDLGKGEFTDLGSSAMILKKTLYIHGSSLDTSSSKLKICDIIDTLIPSEDEMEVNGCLVNLMQKNKITRIFTNSKEGFKVEEGKSIGYDLMVIKTNKNKSIKVGEGWTEWEEGGKKVLRFSDSSCNK</sequence>
<proteinExistence type="predicted"/>
<comment type="caution">
    <text evidence="1">The sequence shown here is derived from an EMBL/GenBank/DDBJ whole genome shotgun (WGS) entry which is preliminary data.</text>
</comment>
<dbReference type="PANTHER" id="PTHR37563:SF2">
    <property type="entry name" value="PHYTANOYL-COA DIOXYGENASE FAMILY PROTEIN (AFU_ORTHOLOGUE AFUA_2G03330)"/>
    <property type="match status" value="1"/>
</dbReference>
<gene>
    <name evidence="1" type="ORF">TL16_g00762</name>
</gene>
<dbReference type="Gene3D" id="2.60.120.620">
    <property type="entry name" value="q2cbj1_9rhob like domain"/>
    <property type="match status" value="1"/>
</dbReference>
<name>A0A9W7DPZ3_9STRA</name>
<evidence type="ECO:0000313" key="1">
    <source>
        <dbReference type="EMBL" id="GMH50387.1"/>
    </source>
</evidence>
<organism evidence="1 2">
    <name type="scientific">Triparma laevis f. inornata</name>
    <dbReference type="NCBI Taxonomy" id="1714386"/>
    <lineage>
        <taxon>Eukaryota</taxon>
        <taxon>Sar</taxon>
        <taxon>Stramenopiles</taxon>
        <taxon>Ochrophyta</taxon>
        <taxon>Bolidophyceae</taxon>
        <taxon>Parmales</taxon>
        <taxon>Triparmaceae</taxon>
        <taxon>Triparma</taxon>
    </lineage>
</organism>
<dbReference type="SUPFAM" id="SSF51197">
    <property type="entry name" value="Clavaminate synthase-like"/>
    <property type="match status" value="1"/>
</dbReference>
<evidence type="ECO:0000313" key="2">
    <source>
        <dbReference type="Proteomes" id="UP001162640"/>
    </source>
</evidence>
<dbReference type="AlphaFoldDB" id="A0A9W7DPZ3"/>
<reference evidence="2" key="1">
    <citation type="journal article" date="2023" name="Commun. Biol.">
        <title>Genome analysis of Parmales, the sister group of diatoms, reveals the evolutionary specialization of diatoms from phago-mixotrophs to photoautotrophs.</title>
        <authorList>
            <person name="Ban H."/>
            <person name="Sato S."/>
            <person name="Yoshikawa S."/>
            <person name="Yamada K."/>
            <person name="Nakamura Y."/>
            <person name="Ichinomiya M."/>
            <person name="Sato N."/>
            <person name="Blanc-Mathieu R."/>
            <person name="Endo H."/>
            <person name="Kuwata A."/>
            <person name="Ogata H."/>
        </authorList>
    </citation>
    <scope>NUCLEOTIDE SEQUENCE [LARGE SCALE GENOMIC DNA]</scope>
</reference>
<dbReference type="InterPro" id="IPR008775">
    <property type="entry name" value="Phytyl_CoA_dOase-like"/>
</dbReference>
<accession>A0A9W7DPZ3</accession>
<dbReference type="PANTHER" id="PTHR37563">
    <property type="entry name" value="PHYTANOYL-COA DIOXYGENASE FAMILY PROTEIN (AFU_ORTHOLOGUE AFUA_2G03330)"/>
    <property type="match status" value="1"/>
</dbReference>
<dbReference type="EMBL" id="BLQM01000014">
    <property type="protein sequence ID" value="GMH50387.1"/>
    <property type="molecule type" value="Genomic_DNA"/>
</dbReference>
<dbReference type="Proteomes" id="UP001162640">
    <property type="component" value="Unassembled WGS sequence"/>
</dbReference>
<protein>
    <submittedName>
        <fullName evidence="1">Uncharacterized protein</fullName>
    </submittedName>
</protein>
<dbReference type="Pfam" id="PF05721">
    <property type="entry name" value="PhyH"/>
    <property type="match status" value="1"/>
</dbReference>